<reference evidence="4 5" key="1">
    <citation type="submission" date="2018-10" db="EMBL/GenBank/DDBJ databases">
        <authorList>
            <person name="Li J."/>
        </authorList>
    </citation>
    <scope>NUCLEOTIDE SEQUENCE [LARGE SCALE GENOMIC DNA]</scope>
    <source>
        <strain evidence="4 5">JCM 11654</strain>
    </source>
</reference>
<dbReference type="Proteomes" id="UP000269438">
    <property type="component" value="Unassembled WGS sequence"/>
</dbReference>
<feature type="compositionally biased region" description="Low complexity" evidence="1">
    <location>
        <begin position="189"/>
        <end position="231"/>
    </location>
</feature>
<keyword evidence="2" id="KW-0812">Transmembrane</keyword>
<proteinExistence type="predicted"/>
<evidence type="ECO:0000256" key="2">
    <source>
        <dbReference type="SAM" id="Phobius"/>
    </source>
</evidence>
<comment type="caution">
    <text evidence="4">The sequence shown here is derived from an EMBL/GenBank/DDBJ whole genome shotgun (WGS) entry which is preliminary data.</text>
</comment>
<feature type="domain" description="Cohesin" evidence="3">
    <location>
        <begin position="58"/>
        <end position="171"/>
    </location>
</feature>
<feature type="transmembrane region" description="Helical" evidence="2">
    <location>
        <begin position="242"/>
        <end position="262"/>
    </location>
</feature>
<evidence type="ECO:0000256" key="1">
    <source>
        <dbReference type="SAM" id="MobiDB-lite"/>
    </source>
</evidence>
<feature type="region of interest" description="Disordered" evidence="1">
    <location>
        <begin position="189"/>
        <end position="234"/>
    </location>
</feature>
<evidence type="ECO:0000259" key="3">
    <source>
        <dbReference type="Pfam" id="PF00963"/>
    </source>
</evidence>
<dbReference type="InterPro" id="IPR002102">
    <property type="entry name" value="Cohesin_dom"/>
</dbReference>
<evidence type="ECO:0000313" key="4">
    <source>
        <dbReference type="EMBL" id="RLP79366.1"/>
    </source>
</evidence>
<dbReference type="InterPro" id="IPR008965">
    <property type="entry name" value="CBM2/CBM3_carb-bd_dom_sf"/>
</dbReference>
<dbReference type="Gene3D" id="2.60.40.680">
    <property type="match status" value="1"/>
</dbReference>
<keyword evidence="5" id="KW-1185">Reference proteome</keyword>
<dbReference type="GO" id="GO:0000272">
    <property type="term" value="P:polysaccharide catabolic process"/>
    <property type="evidence" value="ECO:0007669"/>
    <property type="project" value="InterPro"/>
</dbReference>
<dbReference type="AlphaFoldDB" id="A0A3L7AFY0"/>
<gene>
    <name evidence="4" type="ORF">D9V34_16410</name>
</gene>
<keyword evidence="2" id="KW-0472">Membrane</keyword>
<dbReference type="RefSeq" id="WP_121689528.1">
    <property type="nucleotide sequence ID" value="NZ_RCUY01000015.1"/>
</dbReference>
<dbReference type="SUPFAM" id="SSF49384">
    <property type="entry name" value="Carbohydrate-binding domain"/>
    <property type="match status" value="1"/>
</dbReference>
<dbReference type="GO" id="GO:0030246">
    <property type="term" value="F:carbohydrate binding"/>
    <property type="evidence" value="ECO:0007669"/>
    <property type="project" value="InterPro"/>
</dbReference>
<sequence length="270" mass="25869">MPIPVPKTRPQPDFAAVKTASGSSRLRRLQASLLIGTLALVSALGLASPAVAAPASPTVTITAPESVTAGEAVPVTLHLTGVSDTFALQATLAADPTLLHYTESSVSGPEGGFTSAAPSATGIDIVHTRLGGSPALNGEITLTLSFTATGSGTTALALTALSLVDGAGTETAGTSLPQTTIRVIAAAEPTASPSPSASADPGSSPSPSASATPGSPSSAAPISSASPTAGAGSAGGLPGTGATIGLSLLGALVALGAGLVLLRSRKAARR</sequence>
<protein>
    <recommendedName>
        <fullName evidence="3">Cohesin domain-containing protein</fullName>
    </recommendedName>
</protein>
<dbReference type="OrthoDB" id="5083934at2"/>
<name>A0A3L7AFY0_9MICO</name>
<dbReference type="Pfam" id="PF00963">
    <property type="entry name" value="Cohesin"/>
    <property type="match status" value="1"/>
</dbReference>
<organism evidence="4 5">
    <name type="scientific">Mycetocola lacteus</name>
    <dbReference type="NCBI Taxonomy" id="76637"/>
    <lineage>
        <taxon>Bacteria</taxon>
        <taxon>Bacillati</taxon>
        <taxon>Actinomycetota</taxon>
        <taxon>Actinomycetes</taxon>
        <taxon>Micrococcales</taxon>
        <taxon>Microbacteriaceae</taxon>
        <taxon>Mycetocola</taxon>
    </lineage>
</organism>
<keyword evidence="2" id="KW-1133">Transmembrane helix</keyword>
<evidence type="ECO:0000313" key="5">
    <source>
        <dbReference type="Proteomes" id="UP000269438"/>
    </source>
</evidence>
<dbReference type="EMBL" id="RCUY01000015">
    <property type="protein sequence ID" value="RLP79366.1"/>
    <property type="molecule type" value="Genomic_DNA"/>
</dbReference>
<dbReference type="CDD" id="cd08547">
    <property type="entry name" value="Type_II_cohesin"/>
    <property type="match status" value="1"/>
</dbReference>
<accession>A0A3L7AFY0</accession>